<dbReference type="PANTHER" id="PTHR34217">
    <property type="entry name" value="METAL-DEPENDENT CARBOXYPEPTIDASE"/>
    <property type="match status" value="1"/>
</dbReference>
<dbReference type="Gene3D" id="1.20.140.70">
    <property type="entry name" value="Oligopeptidase f, N-terminal domain"/>
    <property type="match status" value="1"/>
</dbReference>
<name>A0A372LHL7_9BACI</name>
<dbReference type="SUPFAM" id="SSF55486">
    <property type="entry name" value="Metalloproteases ('zincins'), catalytic domain"/>
    <property type="match status" value="1"/>
</dbReference>
<dbReference type="Gene3D" id="1.10.1370.20">
    <property type="entry name" value="Oligoendopeptidase f, C-terminal domain"/>
    <property type="match status" value="1"/>
</dbReference>
<protein>
    <submittedName>
        <fullName evidence="9">M3 family oligoendopeptidase</fullName>
    </submittedName>
</protein>
<evidence type="ECO:0000313" key="9">
    <source>
        <dbReference type="EMBL" id="RFU65790.1"/>
    </source>
</evidence>
<dbReference type="GO" id="GO:0046872">
    <property type="term" value="F:metal ion binding"/>
    <property type="evidence" value="ECO:0007669"/>
    <property type="project" value="UniProtKB-UniRule"/>
</dbReference>
<dbReference type="GO" id="GO:0006508">
    <property type="term" value="P:proteolysis"/>
    <property type="evidence" value="ECO:0007669"/>
    <property type="project" value="UniProtKB-KW"/>
</dbReference>
<sequence length="601" mass="68623">MAYSLTWDLAVFFNGGSSSREFAQFLKELYNDINRFTNVVSNWKVMSEEKDRHLLVHVMEQFADIAVNMRQAGAFVSCLEAQNTEDVKAHELRAKVTQYSASFQDALTNLDQKLTGLDEEFFQELLKTPPLNEFRYILNERRERASDKLSVEEESLINQLAVDGYHGWSQLYDTIVGTIKIPFEEKGEIKYLSVGQAANKFSDPDRNVREKVFQAWEKAWEENSELLAKTLNHLAGFRLSTYGKRGWEDILKEPLEMNRMQKETLDSMWNVITANKEPLIKFLERKAKLLGVEKLSWYDLDAPLSSMEQNVMAYQDGAEFILKQFSKFGTRLARFTKTAFEDSWIEAEDRPNKRPGGFCTGFPLNGQSRIFMTYSGTASNVSTLAHELGHAFHSYALKDTHPLNRAYAMNVAETASTFAEMIVSDAAVQQAEGASQKLALLEDKIQRSVALLMNIHARFLFETRFYEERKQGMVSAARLNEIMLDAQREAYGDALAEYHPAFWASKLHFFITGVPFYNFPYTFGFLFSLGIYGKAVEEGQGFEEKYISLLRDTGSMTVEDLACKHLNIDLTGSKFWEEAVADCLKDVEEFLKLTDSLIQAG</sequence>
<dbReference type="InterPro" id="IPR042088">
    <property type="entry name" value="OligoPept_F_C"/>
</dbReference>
<gene>
    <name evidence="9" type="ORF">D0466_07930</name>
</gene>
<evidence type="ECO:0000256" key="6">
    <source>
        <dbReference type="RuleBase" id="RU003435"/>
    </source>
</evidence>
<comment type="similarity">
    <text evidence="6">Belongs to the peptidase M3 family.</text>
</comment>
<keyword evidence="1 6" id="KW-0645">Protease</keyword>
<comment type="caution">
    <text evidence="9">The sequence shown here is derived from an EMBL/GenBank/DDBJ whole genome shotgun (WGS) entry which is preliminary data.</text>
</comment>
<keyword evidence="5 6" id="KW-0482">Metalloprotease</keyword>
<dbReference type="EMBL" id="QVTD01000003">
    <property type="protein sequence ID" value="RFU65790.1"/>
    <property type="molecule type" value="Genomic_DNA"/>
</dbReference>
<keyword evidence="10" id="KW-1185">Reference proteome</keyword>
<dbReference type="Pfam" id="PF08439">
    <property type="entry name" value="Peptidase_M3_N"/>
    <property type="match status" value="1"/>
</dbReference>
<feature type="domain" description="Peptidase M3A/M3B catalytic" evidence="7">
    <location>
        <begin position="202"/>
        <end position="579"/>
    </location>
</feature>
<evidence type="ECO:0000313" key="10">
    <source>
        <dbReference type="Proteomes" id="UP000262939"/>
    </source>
</evidence>
<dbReference type="CDD" id="cd09607">
    <property type="entry name" value="M3B_PepF"/>
    <property type="match status" value="1"/>
</dbReference>
<reference evidence="9 10" key="1">
    <citation type="submission" date="2018-08" db="EMBL/GenBank/DDBJ databases">
        <title>Bacillus chawlae sp. nov., Bacillus glennii sp. nov., and Bacillus saganii sp. nov. Isolated from the Vehicle Assembly Building at Kennedy Space Center where the Viking Spacecraft were Assembled.</title>
        <authorList>
            <person name="Seuylemezian A."/>
            <person name="Vaishampayan P."/>
        </authorList>
    </citation>
    <scope>NUCLEOTIDE SEQUENCE [LARGE SCALE GENOMIC DNA]</scope>
    <source>
        <strain evidence="9 10">V44-8</strain>
    </source>
</reference>
<keyword evidence="2 6" id="KW-0479">Metal-binding</keyword>
<dbReference type="AlphaFoldDB" id="A0A372LHL7"/>
<dbReference type="InterPro" id="IPR001567">
    <property type="entry name" value="Pept_M3A_M3B_dom"/>
</dbReference>
<dbReference type="NCBIfam" id="TIGR02290">
    <property type="entry name" value="M3_fam_3"/>
    <property type="match status" value="1"/>
</dbReference>
<keyword evidence="3 6" id="KW-0378">Hydrolase</keyword>
<evidence type="ECO:0000259" key="8">
    <source>
        <dbReference type="Pfam" id="PF08439"/>
    </source>
</evidence>
<proteinExistence type="inferred from homology"/>
<dbReference type="RefSeq" id="WP_117321961.1">
    <property type="nucleotide sequence ID" value="NZ_QVTD01000003.1"/>
</dbReference>
<evidence type="ECO:0000256" key="5">
    <source>
        <dbReference type="ARBA" id="ARBA00023049"/>
    </source>
</evidence>
<accession>A0A372LHL7</accession>
<dbReference type="InterPro" id="IPR011977">
    <property type="entry name" value="Pept_M3B_clade3"/>
</dbReference>
<dbReference type="PANTHER" id="PTHR34217:SF1">
    <property type="entry name" value="CARBOXYPEPTIDASE 1"/>
    <property type="match status" value="1"/>
</dbReference>
<evidence type="ECO:0000256" key="3">
    <source>
        <dbReference type="ARBA" id="ARBA00022801"/>
    </source>
</evidence>
<organism evidence="9 10">
    <name type="scientific">Peribacillus glennii</name>
    <dbReference type="NCBI Taxonomy" id="2303991"/>
    <lineage>
        <taxon>Bacteria</taxon>
        <taxon>Bacillati</taxon>
        <taxon>Bacillota</taxon>
        <taxon>Bacilli</taxon>
        <taxon>Bacillales</taxon>
        <taxon>Bacillaceae</taxon>
        <taxon>Peribacillus</taxon>
    </lineage>
</organism>
<evidence type="ECO:0000259" key="7">
    <source>
        <dbReference type="Pfam" id="PF01432"/>
    </source>
</evidence>
<dbReference type="InterPro" id="IPR001333">
    <property type="entry name" value="Peptidase_M32_Taq"/>
</dbReference>
<evidence type="ECO:0000256" key="1">
    <source>
        <dbReference type="ARBA" id="ARBA00022670"/>
    </source>
</evidence>
<dbReference type="InterPro" id="IPR013647">
    <property type="entry name" value="OligopepF_N_dom"/>
</dbReference>
<comment type="cofactor">
    <cofactor evidence="6">
        <name>Zn(2+)</name>
        <dbReference type="ChEBI" id="CHEBI:29105"/>
    </cofactor>
    <text evidence="6">Binds 1 zinc ion.</text>
</comment>
<dbReference type="GO" id="GO:0004181">
    <property type="term" value="F:metallocarboxypeptidase activity"/>
    <property type="evidence" value="ECO:0007669"/>
    <property type="project" value="InterPro"/>
</dbReference>
<evidence type="ECO:0000256" key="4">
    <source>
        <dbReference type="ARBA" id="ARBA00022833"/>
    </source>
</evidence>
<dbReference type="OrthoDB" id="9769691at2"/>
<keyword evidence="4 6" id="KW-0862">Zinc</keyword>
<feature type="domain" description="Oligopeptidase F N-terminal" evidence="8">
    <location>
        <begin position="115"/>
        <end position="180"/>
    </location>
</feature>
<dbReference type="Pfam" id="PF01432">
    <property type="entry name" value="Peptidase_M3"/>
    <property type="match status" value="1"/>
</dbReference>
<dbReference type="Proteomes" id="UP000262939">
    <property type="component" value="Unassembled WGS sequence"/>
</dbReference>
<dbReference type="InterPro" id="IPR034006">
    <property type="entry name" value="M3B_PepF_2"/>
</dbReference>
<dbReference type="GO" id="GO:0004222">
    <property type="term" value="F:metalloendopeptidase activity"/>
    <property type="evidence" value="ECO:0007669"/>
    <property type="project" value="InterPro"/>
</dbReference>
<evidence type="ECO:0000256" key="2">
    <source>
        <dbReference type="ARBA" id="ARBA00022723"/>
    </source>
</evidence>